<comment type="caution">
    <text evidence="1">The sequence shown here is derived from an EMBL/GenBank/DDBJ whole genome shotgun (WGS) entry which is preliminary data.</text>
</comment>
<evidence type="ECO:0000313" key="2">
    <source>
        <dbReference type="Proteomes" id="UP000028703"/>
    </source>
</evidence>
<dbReference type="RefSeq" id="WP_034706665.1">
    <property type="nucleotide sequence ID" value="NZ_JPRO01000015.1"/>
</dbReference>
<sequence length="608" mass="69605">MNQERIKDRILRRAARLWGYNELEAETSFDPVVSLLLSATASELEKLGFELESSRSRIIERILEIMFPEEVSGVIPSRSLIQVFPLENQSKISLYNHFKTSKRIHNVFNPVESGSKDVFFCPTIEAKLTTAKVEYIAYGNTLNRVESFFFTDLLSKGEQHIPSGEMWVGVRCKEKADLENLMFYIDINNNYQKELFFYYLRQAKIYFGEKKFSLHEGYNVDQENINLENIVTKNYSDLEHIYTDVNQYYFSNFFTLKEKLSHTDKPEKVELFEKYFKDNKLSDDDDILWLKFKFSEAVVSEVLENVSVTLNCIPVVNVHNITSHHRVTGRLNIIPIQSDDYFLDLDYVADDRGRRFDVKNYAAENNGISAVLRKGGVSRFDQRGASELLQYLLELIKDETAAFSGIGGDSAKETLRQINQNVAALHQLAKEKSFSQANNPYLVITSDSQDAEIACNVSCWLTHAEEGNDIKPATILTVEGSDVLALDKTAVMIKSSTGGRKSLSPQDKILEYRNSLLTRGRIVTVADIRIFGLNHFKSTIKDVEVSKGTKKEVSLKGGFSRTIDIFLIRNPDVKDSIKDSEWEYLCESFLLKLKNASANIYPYRIFEK</sequence>
<dbReference type="AlphaFoldDB" id="A0A085ZBE0"/>
<dbReference type="STRING" id="421531.IX38_16960"/>
<accession>A0A085ZBE0</accession>
<dbReference type="OrthoDB" id="1090083at2"/>
<reference evidence="1 2" key="1">
    <citation type="submission" date="2014-07" db="EMBL/GenBank/DDBJ databases">
        <title>Genome of Chryseobacterium luteum DSM 18605.</title>
        <authorList>
            <person name="Stropko S.J."/>
            <person name="Pipes S.E."/>
            <person name="Newman J.D."/>
        </authorList>
    </citation>
    <scope>NUCLEOTIDE SEQUENCE [LARGE SCALE GENOMIC DNA]</scope>
    <source>
        <strain evidence="1 2">DSM 18605</strain>
    </source>
</reference>
<organism evidence="1 2">
    <name type="scientific">Chryseobacterium luteum</name>
    <dbReference type="NCBI Taxonomy" id="421531"/>
    <lineage>
        <taxon>Bacteria</taxon>
        <taxon>Pseudomonadati</taxon>
        <taxon>Bacteroidota</taxon>
        <taxon>Flavobacteriia</taxon>
        <taxon>Flavobacteriales</taxon>
        <taxon>Weeksellaceae</taxon>
        <taxon>Chryseobacterium group</taxon>
        <taxon>Chryseobacterium</taxon>
    </lineage>
</organism>
<dbReference type="Pfam" id="PF05947">
    <property type="entry name" value="T6SS_TssF"/>
    <property type="match status" value="1"/>
</dbReference>
<keyword evidence="2" id="KW-1185">Reference proteome</keyword>
<dbReference type="Proteomes" id="UP000028703">
    <property type="component" value="Unassembled WGS sequence"/>
</dbReference>
<protein>
    <submittedName>
        <fullName evidence="1">Uncharacterized protein</fullName>
    </submittedName>
</protein>
<evidence type="ECO:0000313" key="1">
    <source>
        <dbReference type="EMBL" id="KFF01754.1"/>
    </source>
</evidence>
<proteinExistence type="predicted"/>
<dbReference type="InterPro" id="IPR010272">
    <property type="entry name" value="T6SS_TssF"/>
</dbReference>
<dbReference type="EMBL" id="JPRO01000015">
    <property type="protein sequence ID" value="KFF01754.1"/>
    <property type="molecule type" value="Genomic_DNA"/>
</dbReference>
<gene>
    <name evidence="1" type="ORF">IX38_16960</name>
</gene>
<name>A0A085ZBE0_9FLAO</name>
<dbReference type="eggNOG" id="COG3519">
    <property type="taxonomic scope" value="Bacteria"/>
</dbReference>